<feature type="compositionally biased region" description="Polar residues" evidence="1">
    <location>
        <begin position="521"/>
        <end position="530"/>
    </location>
</feature>
<evidence type="ECO:0000256" key="1">
    <source>
        <dbReference type="SAM" id="MobiDB-lite"/>
    </source>
</evidence>
<name>A0A167PDQ2_PHYB8</name>
<protein>
    <submittedName>
        <fullName evidence="2">Uncharacterized protein</fullName>
    </submittedName>
</protein>
<evidence type="ECO:0000313" key="2">
    <source>
        <dbReference type="EMBL" id="OAD77724.1"/>
    </source>
</evidence>
<dbReference type="GeneID" id="29000009"/>
<feature type="region of interest" description="Disordered" evidence="1">
    <location>
        <begin position="169"/>
        <end position="258"/>
    </location>
</feature>
<feature type="region of interest" description="Disordered" evidence="1">
    <location>
        <begin position="383"/>
        <end position="558"/>
    </location>
</feature>
<feature type="compositionally biased region" description="Basic and acidic residues" evidence="1">
    <location>
        <begin position="466"/>
        <end position="492"/>
    </location>
</feature>
<accession>A0A167PDQ2</accession>
<sequence>MSYHRTWLWQTDSWCGNRVASSIIKQKTKKKPNRFFIFNMGLLKLGSIYKSRQKTKEKQAPLQPLKIELESPLRISTLPTKSPVSTVVAEQQAPAGSGSLLDDIFSELNSKPFAVAPVKEDYQDDASLAMALAQSLYLEESQDDKHTHNREDSSLSTSIFASLLSPSLSTYSSTTTTPGSAAASLGRSNQSVSSPTLATSSRSIMETHQQQVPQMPPPKPSPAVLDSDLSDSDEVSDSDGHLSDASGPRRTKGMQPIMARRTQDHRLMVQRKIDRWTDRVDADATLVETNESMIARMKDRHRQQFKMAAMRSQQQQQQQQFQQPPMMAPLPPPIVGGVNMIPPFVMPMVVPPYQGRVYNNAPEYADPINVMAYPSMPTLTSPIEPPRPRYARSSVPASPVLTAESAGSVSSPSSTHSSQQPASTPSLTPASEPVQQSQVAPEADADDEEEDDRPVIEKRKSRRSLRKEPRENHVDRKDEGPVEMAPKKEKQQKQHQQQQYEWERMQAYQRDQHKKYGQPQMPRSMTSPLSPSDMHYYDRSIQSQTQAHSNYPYPPSMR</sequence>
<evidence type="ECO:0000313" key="3">
    <source>
        <dbReference type="Proteomes" id="UP000077315"/>
    </source>
</evidence>
<feature type="compositionally biased region" description="Low complexity" evidence="1">
    <location>
        <begin position="402"/>
        <end position="426"/>
    </location>
</feature>
<dbReference type="EMBL" id="KV440974">
    <property type="protein sequence ID" value="OAD77724.1"/>
    <property type="molecule type" value="Genomic_DNA"/>
</dbReference>
<reference evidence="3" key="1">
    <citation type="submission" date="2015-06" db="EMBL/GenBank/DDBJ databases">
        <title>Expansion of signal transduction pathways in fungi by whole-genome duplication.</title>
        <authorList>
            <consortium name="DOE Joint Genome Institute"/>
            <person name="Corrochano L.M."/>
            <person name="Kuo A."/>
            <person name="Marcet-Houben M."/>
            <person name="Polaino S."/>
            <person name="Salamov A."/>
            <person name="Villalobos J.M."/>
            <person name="Alvarez M.I."/>
            <person name="Avalos J."/>
            <person name="Benito E.P."/>
            <person name="Benoit I."/>
            <person name="Burger G."/>
            <person name="Camino L.P."/>
            <person name="Canovas D."/>
            <person name="Cerda-Olmedo E."/>
            <person name="Cheng J.-F."/>
            <person name="Dominguez A."/>
            <person name="Elias M."/>
            <person name="Eslava A.P."/>
            <person name="Glaser F."/>
            <person name="Grimwood J."/>
            <person name="Gutierrez G."/>
            <person name="Heitman J."/>
            <person name="Henrissat B."/>
            <person name="Iturriaga E.A."/>
            <person name="Lang B.F."/>
            <person name="Lavin J.L."/>
            <person name="Lee S."/>
            <person name="Li W."/>
            <person name="Lindquist E."/>
            <person name="Lopez-Garcia S."/>
            <person name="Luque E.M."/>
            <person name="Marcos A.T."/>
            <person name="Martin J."/>
            <person name="McCluskey K."/>
            <person name="Medina H.R."/>
            <person name="Miralles-Duran A."/>
            <person name="Miyazaki A."/>
            <person name="Munoz-Torres E."/>
            <person name="Oguiza J.A."/>
            <person name="Ohm R."/>
            <person name="Olmedo M."/>
            <person name="Orejas M."/>
            <person name="Ortiz-Castellanos L."/>
            <person name="Pisabarro A.G."/>
            <person name="Rodriguez-Romero J."/>
            <person name="Ruiz-Herrera J."/>
            <person name="Ruiz-Vazquez R."/>
            <person name="Sanz C."/>
            <person name="Schackwitz W."/>
            <person name="Schmutz J."/>
            <person name="Shahriari M."/>
            <person name="Shelest E."/>
            <person name="Silva-Franco F."/>
            <person name="Soanes D."/>
            <person name="Syed K."/>
            <person name="Tagua V.G."/>
            <person name="Talbot N.J."/>
            <person name="Thon M."/>
            <person name="De vries R.P."/>
            <person name="Wiebenga A."/>
            <person name="Yadav J.S."/>
            <person name="Braun E.L."/>
            <person name="Baker S."/>
            <person name="Garre V."/>
            <person name="Horwitz B."/>
            <person name="Torres-Martinez S."/>
            <person name="Idnurm A."/>
            <person name="Herrera-Estrella A."/>
            <person name="Gabaldon T."/>
            <person name="Grigoriev I.V."/>
        </authorList>
    </citation>
    <scope>NUCLEOTIDE SEQUENCE [LARGE SCALE GENOMIC DNA]</scope>
    <source>
        <strain evidence="3">NRRL 1555(-)</strain>
    </source>
</reference>
<feature type="compositionally biased region" description="Acidic residues" evidence="1">
    <location>
        <begin position="443"/>
        <end position="452"/>
    </location>
</feature>
<dbReference type="OrthoDB" id="2291042at2759"/>
<feature type="compositionally biased region" description="Polar residues" evidence="1">
    <location>
        <begin position="187"/>
        <end position="208"/>
    </location>
</feature>
<keyword evidence="3" id="KW-1185">Reference proteome</keyword>
<dbReference type="STRING" id="763407.A0A167PDQ2"/>
<dbReference type="InParanoid" id="A0A167PDQ2"/>
<dbReference type="RefSeq" id="XP_018295764.1">
    <property type="nucleotide sequence ID" value="XM_018439103.1"/>
</dbReference>
<feature type="compositionally biased region" description="Low complexity" evidence="1">
    <location>
        <begin position="169"/>
        <end position="186"/>
    </location>
</feature>
<feature type="compositionally biased region" description="Polar residues" evidence="1">
    <location>
        <begin position="540"/>
        <end position="549"/>
    </location>
</feature>
<dbReference type="VEuPathDB" id="FungiDB:PHYBLDRAFT_185602"/>
<feature type="compositionally biased region" description="Polar residues" evidence="1">
    <location>
        <begin position="427"/>
        <end position="439"/>
    </location>
</feature>
<gene>
    <name evidence="2" type="ORF">PHYBLDRAFT_185602</name>
</gene>
<dbReference type="AlphaFoldDB" id="A0A167PDQ2"/>
<organism evidence="2 3">
    <name type="scientific">Phycomyces blakesleeanus (strain ATCC 8743b / DSM 1359 / FGSC 10004 / NBRC 33097 / NRRL 1555)</name>
    <dbReference type="NCBI Taxonomy" id="763407"/>
    <lineage>
        <taxon>Eukaryota</taxon>
        <taxon>Fungi</taxon>
        <taxon>Fungi incertae sedis</taxon>
        <taxon>Mucoromycota</taxon>
        <taxon>Mucoromycotina</taxon>
        <taxon>Mucoromycetes</taxon>
        <taxon>Mucorales</taxon>
        <taxon>Phycomycetaceae</taxon>
        <taxon>Phycomyces</taxon>
    </lineage>
</organism>
<dbReference type="Proteomes" id="UP000077315">
    <property type="component" value="Unassembled WGS sequence"/>
</dbReference>
<proteinExistence type="predicted"/>
<feature type="compositionally biased region" description="Acidic residues" evidence="1">
    <location>
        <begin position="228"/>
        <end position="237"/>
    </location>
</feature>